<proteinExistence type="predicted"/>
<accession>A0A9X8N7T4</accession>
<organism evidence="1 2">
    <name type="scientific">Streptomyces yunnanensis</name>
    <dbReference type="NCBI Taxonomy" id="156453"/>
    <lineage>
        <taxon>Bacteria</taxon>
        <taxon>Bacillati</taxon>
        <taxon>Actinomycetota</taxon>
        <taxon>Actinomycetes</taxon>
        <taxon>Kitasatosporales</taxon>
        <taxon>Streptomycetaceae</taxon>
        <taxon>Streptomyces</taxon>
    </lineage>
</organism>
<gene>
    <name evidence="1" type="ORF">SAMN05216268_12688</name>
</gene>
<comment type="caution">
    <text evidence="1">The sequence shown here is derived from an EMBL/GenBank/DDBJ whole genome shotgun (WGS) entry which is preliminary data.</text>
</comment>
<dbReference type="EMBL" id="FRBK01000026">
    <property type="protein sequence ID" value="SHN24322.1"/>
    <property type="molecule type" value="Genomic_DNA"/>
</dbReference>
<dbReference type="AlphaFoldDB" id="A0A9X8N7T4"/>
<dbReference type="Proteomes" id="UP000184388">
    <property type="component" value="Unassembled WGS sequence"/>
</dbReference>
<evidence type="ECO:0000313" key="2">
    <source>
        <dbReference type="Proteomes" id="UP000184388"/>
    </source>
</evidence>
<reference evidence="2" key="1">
    <citation type="submission" date="2016-11" db="EMBL/GenBank/DDBJ databases">
        <authorList>
            <person name="Jaros S."/>
            <person name="Januszkiewicz K."/>
            <person name="Wedrychowicz H."/>
        </authorList>
    </citation>
    <scope>NUCLEOTIDE SEQUENCE [LARGE SCALE GENOMIC DNA]</scope>
    <source>
        <strain evidence="2">CGMCC 4.3555</strain>
    </source>
</reference>
<sequence length="58" mass="6481">MNDEAQGPARTGKSQRVDRIAAGVLDPTWSLMSQSHRRFPVKVSYFGSLRGPLQRPAR</sequence>
<name>A0A9X8N7T4_9ACTN</name>
<evidence type="ECO:0000313" key="1">
    <source>
        <dbReference type="EMBL" id="SHN24322.1"/>
    </source>
</evidence>
<protein>
    <submittedName>
        <fullName evidence="1">Uncharacterized protein</fullName>
    </submittedName>
</protein>